<evidence type="ECO:0000313" key="1">
    <source>
        <dbReference type="EMBL" id="MFB9472372.1"/>
    </source>
</evidence>
<sequence length="72" mass="7325">MLEDPSGADLAAYLRPGQDAFLERLPQQPGMVTDALIDPAGIARAVLLLASPTMPGAVGANWLVGGGALKTP</sequence>
<proteinExistence type="predicted"/>
<protein>
    <recommendedName>
        <fullName evidence="3">SDR family oxidoreductase</fullName>
    </recommendedName>
</protein>
<accession>A0ABV5NQ49</accession>
<reference evidence="1 2" key="1">
    <citation type="submission" date="2024-09" db="EMBL/GenBank/DDBJ databases">
        <authorList>
            <person name="Sun Q."/>
            <person name="Mori K."/>
        </authorList>
    </citation>
    <scope>NUCLEOTIDE SEQUENCE [LARGE SCALE GENOMIC DNA]</scope>
    <source>
        <strain evidence="1 2">JCM 3324</strain>
    </source>
</reference>
<dbReference type="Proteomes" id="UP001589568">
    <property type="component" value="Unassembled WGS sequence"/>
</dbReference>
<comment type="caution">
    <text evidence="1">The sequence shown here is derived from an EMBL/GenBank/DDBJ whole genome shotgun (WGS) entry which is preliminary data.</text>
</comment>
<gene>
    <name evidence="1" type="ORF">ACFFR3_22920</name>
</gene>
<evidence type="ECO:0008006" key="3">
    <source>
        <dbReference type="Google" id="ProtNLM"/>
    </source>
</evidence>
<keyword evidence="2" id="KW-1185">Reference proteome</keyword>
<evidence type="ECO:0000313" key="2">
    <source>
        <dbReference type="Proteomes" id="UP001589568"/>
    </source>
</evidence>
<dbReference type="EMBL" id="JBHMCF010000025">
    <property type="protein sequence ID" value="MFB9472372.1"/>
    <property type="molecule type" value="Genomic_DNA"/>
</dbReference>
<organism evidence="1 2">
    <name type="scientific">Nonomuraea salmonea</name>
    <dbReference type="NCBI Taxonomy" id="46181"/>
    <lineage>
        <taxon>Bacteria</taxon>
        <taxon>Bacillati</taxon>
        <taxon>Actinomycetota</taxon>
        <taxon>Actinomycetes</taxon>
        <taxon>Streptosporangiales</taxon>
        <taxon>Streptosporangiaceae</taxon>
        <taxon>Nonomuraea</taxon>
    </lineage>
</organism>
<dbReference type="RefSeq" id="WP_345395448.1">
    <property type="nucleotide sequence ID" value="NZ_BAAAXS010000001.1"/>
</dbReference>
<name>A0ABV5NQ49_9ACTN</name>